<name>A0ABW2IN35_9PROT</name>
<dbReference type="Pfam" id="PF04055">
    <property type="entry name" value="Radical_SAM"/>
    <property type="match status" value="1"/>
</dbReference>
<evidence type="ECO:0000313" key="4">
    <source>
        <dbReference type="EMBL" id="MFC7292383.1"/>
    </source>
</evidence>
<keyword evidence="2" id="KW-0963">Cytoplasm</keyword>
<evidence type="ECO:0000256" key="2">
    <source>
        <dbReference type="RuleBase" id="RU364116"/>
    </source>
</evidence>
<dbReference type="CDD" id="cd01335">
    <property type="entry name" value="Radical_SAM"/>
    <property type="match status" value="1"/>
</dbReference>
<keyword evidence="2" id="KW-0411">Iron-sulfur</keyword>
<keyword evidence="5" id="KW-1185">Reference proteome</keyword>
<dbReference type="SMART" id="SM00729">
    <property type="entry name" value="Elp3"/>
    <property type="match status" value="1"/>
</dbReference>
<dbReference type="PROSITE" id="PS51918">
    <property type="entry name" value="RADICAL_SAM"/>
    <property type="match status" value="1"/>
</dbReference>
<dbReference type="SFLD" id="SFLDG01065">
    <property type="entry name" value="anaerobic_coproporphyrinogen-I"/>
    <property type="match status" value="1"/>
</dbReference>
<dbReference type="Gene3D" id="3.30.750.200">
    <property type="match status" value="1"/>
</dbReference>
<dbReference type="SFLD" id="SFLDF00288">
    <property type="entry name" value="HemN-like__clustered_with_nucl"/>
    <property type="match status" value="1"/>
</dbReference>
<dbReference type="SUPFAM" id="SSF102114">
    <property type="entry name" value="Radical SAM enzymes"/>
    <property type="match status" value="1"/>
</dbReference>
<keyword evidence="2" id="KW-0408">Iron</keyword>
<dbReference type="PANTHER" id="PTHR13932">
    <property type="entry name" value="COPROPORPHYRINIGEN III OXIDASE"/>
    <property type="match status" value="1"/>
</dbReference>
<comment type="similarity">
    <text evidence="1">Belongs to the anaerobic coproporphyrinogen-III oxidase family. HemW subfamily.</text>
</comment>
<keyword evidence="2" id="KW-0949">S-adenosyl-L-methionine</keyword>
<comment type="subcellular location">
    <subcellularLocation>
        <location evidence="2">Cytoplasm</location>
    </subcellularLocation>
</comment>
<keyword evidence="2" id="KW-0349">Heme</keyword>
<dbReference type="InterPro" id="IPR004559">
    <property type="entry name" value="HemW-like"/>
</dbReference>
<evidence type="ECO:0000259" key="3">
    <source>
        <dbReference type="PROSITE" id="PS51918"/>
    </source>
</evidence>
<dbReference type="InterPro" id="IPR007197">
    <property type="entry name" value="rSAM"/>
</dbReference>
<accession>A0ABW2IN35</accession>
<dbReference type="SFLD" id="SFLDS00029">
    <property type="entry name" value="Radical_SAM"/>
    <property type="match status" value="1"/>
</dbReference>
<dbReference type="InterPro" id="IPR010723">
    <property type="entry name" value="HemN_C"/>
</dbReference>
<dbReference type="SFLD" id="SFLDF00562">
    <property type="entry name" value="HemN-like__clustered_with_heat"/>
    <property type="match status" value="1"/>
</dbReference>
<keyword evidence="2" id="KW-0479">Metal-binding</keyword>
<sequence length="384" mass="43235">MLEFEPDRGFGIYVHWPYCAKICPYCDFNVYANKARDIEPLLQAIFDDLKGWRAKTGPRRLDTVFLGGGTPSLLPPDSVNRLLALIGDLWDIKPDIEITLEANPDDYLRFSGFADTGINRLSLGVQSLSDRDLKFLGRNHDVEMAHQAIQAGRQCFDSLSLDFIYALPDQSIEDWRSQLNEIVNLGADHLSLYELTIAQKTAFGKAVERGAWKPADDDVAADLYELTQSRMIQAGYPAYEVSNHARDESHHAKHNIIYWRSGDWLGIGPGAHGRVTSDNQRVETIAARRPQDYIRQVADTGQGVDHSQTLSIEDVANERLMMGMRMVSGMARSDYESLNGRSISQHVLEELKSAQLIEFNDNNIKLTSQGRLLADHICTRLILE</sequence>
<comment type="caution">
    <text evidence="4">The sequence shown here is derived from an EMBL/GenBank/DDBJ whole genome shotgun (WGS) entry which is preliminary data.</text>
</comment>
<evidence type="ECO:0000256" key="1">
    <source>
        <dbReference type="ARBA" id="ARBA00006100"/>
    </source>
</evidence>
<proteinExistence type="inferred from homology"/>
<dbReference type="Pfam" id="PF06969">
    <property type="entry name" value="HemN_C"/>
    <property type="match status" value="1"/>
</dbReference>
<reference evidence="5" key="1">
    <citation type="journal article" date="2019" name="Int. J. Syst. Evol. Microbiol.">
        <title>The Global Catalogue of Microorganisms (GCM) 10K type strain sequencing project: providing services to taxonomists for standard genome sequencing and annotation.</title>
        <authorList>
            <consortium name="The Broad Institute Genomics Platform"/>
            <consortium name="The Broad Institute Genome Sequencing Center for Infectious Disease"/>
            <person name="Wu L."/>
            <person name="Ma J."/>
        </authorList>
    </citation>
    <scope>NUCLEOTIDE SEQUENCE [LARGE SCALE GENOMIC DNA]</scope>
    <source>
        <strain evidence="5">CCUG 51308</strain>
    </source>
</reference>
<dbReference type="Proteomes" id="UP001596492">
    <property type="component" value="Unassembled WGS sequence"/>
</dbReference>
<dbReference type="NCBIfam" id="TIGR00539">
    <property type="entry name" value="hemN_rel"/>
    <property type="match status" value="1"/>
</dbReference>
<comment type="function">
    <text evidence="2">Probably acts as a heme chaperone, transferring heme to an unknown acceptor. Binds one molecule of heme per monomer, possibly covalently. Binds 1 [4Fe-4S] cluster. The cluster is coordinated with 3 cysteines and an exchangeable S-adenosyl-L-methionine.</text>
</comment>
<gene>
    <name evidence="4" type="primary">hemW</name>
    <name evidence="4" type="ORF">ACFQS8_12195</name>
</gene>
<dbReference type="InterPro" id="IPR006638">
    <property type="entry name" value="Elp3/MiaA/NifB-like_rSAM"/>
</dbReference>
<keyword evidence="2" id="KW-0143">Chaperone</keyword>
<dbReference type="RefSeq" id="WP_382167770.1">
    <property type="nucleotide sequence ID" value="NZ_JBHTBR010000005.1"/>
</dbReference>
<keyword evidence="2" id="KW-0004">4Fe-4S</keyword>
<dbReference type="InterPro" id="IPR034505">
    <property type="entry name" value="Coproporphyrinogen-III_oxidase"/>
</dbReference>
<dbReference type="InterPro" id="IPR058240">
    <property type="entry name" value="rSAM_sf"/>
</dbReference>
<evidence type="ECO:0000313" key="5">
    <source>
        <dbReference type="Proteomes" id="UP001596492"/>
    </source>
</evidence>
<dbReference type="EMBL" id="JBHTBR010000005">
    <property type="protein sequence ID" value="MFC7292383.1"/>
    <property type="molecule type" value="Genomic_DNA"/>
</dbReference>
<feature type="domain" description="Radical SAM core" evidence="3">
    <location>
        <begin position="4"/>
        <end position="237"/>
    </location>
</feature>
<dbReference type="PANTHER" id="PTHR13932:SF5">
    <property type="entry name" value="RADICAL S-ADENOSYL METHIONINE DOMAIN-CONTAINING PROTEIN 1, MITOCHONDRIAL"/>
    <property type="match status" value="1"/>
</dbReference>
<protein>
    <recommendedName>
        <fullName evidence="2">Heme chaperone HemW</fullName>
    </recommendedName>
</protein>
<organism evidence="4 5">
    <name type="scientific">Hirschia litorea</name>
    <dbReference type="NCBI Taxonomy" id="1199156"/>
    <lineage>
        <taxon>Bacteria</taxon>
        <taxon>Pseudomonadati</taxon>
        <taxon>Pseudomonadota</taxon>
        <taxon>Alphaproteobacteria</taxon>
        <taxon>Hyphomonadales</taxon>
        <taxon>Hyphomonadaceae</taxon>
        <taxon>Hirschia</taxon>
    </lineage>
</organism>